<dbReference type="PANTHER" id="PTHR21325:SF31">
    <property type="entry name" value="GH22081P-RELATED"/>
    <property type="match status" value="1"/>
</dbReference>
<dbReference type="InterPro" id="IPR038885">
    <property type="entry name" value="PLB1"/>
</dbReference>
<organism evidence="1 2">
    <name type="scientific">Zophobas morio</name>
    <dbReference type="NCBI Taxonomy" id="2755281"/>
    <lineage>
        <taxon>Eukaryota</taxon>
        <taxon>Metazoa</taxon>
        <taxon>Ecdysozoa</taxon>
        <taxon>Arthropoda</taxon>
        <taxon>Hexapoda</taxon>
        <taxon>Insecta</taxon>
        <taxon>Pterygota</taxon>
        <taxon>Neoptera</taxon>
        <taxon>Endopterygota</taxon>
        <taxon>Coleoptera</taxon>
        <taxon>Polyphaga</taxon>
        <taxon>Cucujiformia</taxon>
        <taxon>Tenebrionidae</taxon>
        <taxon>Zophobas</taxon>
    </lineage>
</organism>
<reference evidence="1" key="1">
    <citation type="journal article" date="2023" name="G3 (Bethesda)">
        <title>Whole genome assemblies of Zophobas morio and Tenebrio molitor.</title>
        <authorList>
            <person name="Kaur S."/>
            <person name="Stinson S.A."/>
            <person name="diCenzo G.C."/>
        </authorList>
    </citation>
    <scope>NUCLEOTIDE SEQUENCE</scope>
    <source>
        <strain evidence="1">QUZm001</strain>
    </source>
</reference>
<proteinExistence type="predicted"/>
<dbReference type="Proteomes" id="UP001168821">
    <property type="component" value="Unassembled WGS sequence"/>
</dbReference>
<evidence type="ECO:0000313" key="2">
    <source>
        <dbReference type="Proteomes" id="UP001168821"/>
    </source>
</evidence>
<gene>
    <name evidence="1" type="ORF">Zmor_014208</name>
</gene>
<dbReference type="GO" id="GO:0004620">
    <property type="term" value="F:phospholipase activity"/>
    <property type="evidence" value="ECO:0007669"/>
    <property type="project" value="InterPro"/>
</dbReference>
<accession>A0AA38IET8</accession>
<dbReference type="AlphaFoldDB" id="A0AA38IET8"/>
<protein>
    <submittedName>
        <fullName evidence="1">Uncharacterized protein</fullName>
    </submittedName>
</protein>
<dbReference type="PANTHER" id="PTHR21325">
    <property type="entry name" value="PHOSPHOLIPASE B, PLB1"/>
    <property type="match status" value="1"/>
</dbReference>
<dbReference type="EMBL" id="JALNTZ010000004">
    <property type="protein sequence ID" value="KAJ3655065.1"/>
    <property type="molecule type" value="Genomic_DNA"/>
</dbReference>
<comment type="caution">
    <text evidence="1">The sequence shown here is derived from an EMBL/GenBank/DDBJ whole genome shotgun (WGS) entry which is preliminary data.</text>
</comment>
<dbReference type="GO" id="GO:0006644">
    <property type="term" value="P:phospholipid metabolic process"/>
    <property type="evidence" value="ECO:0007669"/>
    <property type="project" value="TreeGrafter"/>
</dbReference>
<name>A0AA38IET8_9CUCU</name>
<evidence type="ECO:0000313" key="1">
    <source>
        <dbReference type="EMBL" id="KAJ3655065.1"/>
    </source>
</evidence>
<sequence>MNSHPVRAVPSLALPSPTEIRSLDITHRRRIRGEANWKTYVTLPNILKVFNPNLEGYALNTFLSTQEGSQLNVAEGLAISANMPYMTKELIRRIKSDKKINVDEDWKDQMMSVYNICYEENLVASLQRHREDIIETLRLLRDSLPKTIVNFVIPPNLIKALAELKLEENLFCHLFQRAACPCLFGLPNMNRKSTIENFMYEWQRVDMEVCCLDEFDRDDFTVVVQPFALNYTFPTTMSEAVDLRYLSIDCFHLSQKAHDIAGN</sequence>
<keyword evidence="2" id="KW-1185">Reference proteome</keyword>